<dbReference type="PROSITE" id="PS51257">
    <property type="entry name" value="PROKAR_LIPOPROTEIN"/>
    <property type="match status" value="1"/>
</dbReference>
<feature type="transmembrane region" description="Helical" evidence="1">
    <location>
        <begin position="691"/>
        <end position="709"/>
    </location>
</feature>
<feature type="transmembrane region" description="Helical" evidence="1">
    <location>
        <begin position="599"/>
        <end position="616"/>
    </location>
</feature>
<dbReference type="InterPro" id="IPR058062">
    <property type="entry name" value="SCO7613_C"/>
</dbReference>
<feature type="transmembrane region" description="Helical" evidence="1">
    <location>
        <begin position="802"/>
        <end position="821"/>
    </location>
</feature>
<feature type="transmembrane region" description="Helical" evidence="1">
    <location>
        <begin position="827"/>
        <end position="846"/>
    </location>
</feature>
<feature type="transmembrane region" description="Helical" evidence="1">
    <location>
        <begin position="998"/>
        <end position="1015"/>
    </location>
</feature>
<dbReference type="NCBIfam" id="NF047321">
    <property type="entry name" value="SCO7613_CTERM"/>
    <property type="match status" value="1"/>
</dbReference>
<feature type="transmembrane region" description="Helical" evidence="1">
    <location>
        <begin position="508"/>
        <end position="527"/>
    </location>
</feature>
<feature type="transmembrane region" description="Helical" evidence="1">
    <location>
        <begin position="190"/>
        <end position="210"/>
    </location>
</feature>
<feature type="transmembrane region" description="Helical" evidence="1">
    <location>
        <begin position="1099"/>
        <end position="1119"/>
    </location>
</feature>
<name>A0ABX6YF68_9MICO</name>
<feature type="transmembrane region" description="Helical" evidence="1">
    <location>
        <begin position="1047"/>
        <end position="1067"/>
    </location>
</feature>
<feature type="transmembrane region" description="Helical" evidence="1">
    <location>
        <begin position="267"/>
        <end position="289"/>
    </location>
</feature>
<feature type="transmembrane region" description="Helical" evidence="1">
    <location>
        <begin position="135"/>
        <end position="155"/>
    </location>
</feature>
<feature type="transmembrane region" description="Helical" evidence="1">
    <location>
        <begin position="858"/>
        <end position="878"/>
    </location>
</feature>
<feature type="transmembrane region" description="Helical" evidence="1">
    <location>
        <begin position="973"/>
        <end position="992"/>
    </location>
</feature>
<feature type="transmembrane region" description="Helical" evidence="1">
    <location>
        <begin position="890"/>
        <end position="909"/>
    </location>
</feature>
<evidence type="ECO:0000313" key="3">
    <source>
        <dbReference type="Proteomes" id="UP000662814"/>
    </source>
</evidence>
<dbReference type="EMBL" id="CP061169">
    <property type="protein sequence ID" value="QPZ37050.1"/>
    <property type="molecule type" value="Genomic_DNA"/>
</dbReference>
<feature type="transmembrane region" description="Helical" evidence="1">
    <location>
        <begin position="72"/>
        <end position="91"/>
    </location>
</feature>
<feature type="transmembrane region" description="Helical" evidence="1">
    <location>
        <begin position="945"/>
        <end position="961"/>
    </location>
</feature>
<organism evidence="2 3">
    <name type="scientific">Paramicrobacterium chengjingii</name>
    <dbReference type="NCBI Taxonomy" id="2769067"/>
    <lineage>
        <taxon>Bacteria</taxon>
        <taxon>Bacillati</taxon>
        <taxon>Actinomycetota</taxon>
        <taxon>Actinomycetes</taxon>
        <taxon>Micrococcales</taxon>
        <taxon>Microbacteriaceae</taxon>
        <taxon>Paramicrobacterium</taxon>
    </lineage>
</organism>
<feature type="transmembrane region" description="Helical" evidence="1">
    <location>
        <begin position="453"/>
        <end position="471"/>
    </location>
</feature>
<feature type="transmembrane region" description="Helical" evidence="1">
    <location>
        <begin position="1022"/>
        <end position="1041"/>
    </location>
</feature>
<feature type="transmembrane region" description="Helical" evidence="1">
    <location>
        <begin position="921"/>
        <end position="939"/>
    </location>
</feature>
<keyword evidence="3" id="KW-1185">Reference proteome</keyword>
<feature type="transmembrane region" description="Helical" evidence="1">
    <location>
        <begin position="772"/>
        <end position="790"/>
    </location>
</feature>
<feature type="transmembrane region" description="Helical" evidence="1">
    <location>
        <begin position="650"/>
        <end position="671"/>
    </location>
</feature>
<feature type="transmembrane region" description="Helical" evidence="1">
    <location>
        <begin position="1074"/>
        <end position="1093"/>
    </location>
</feature>
<keyword evidence="1" id="KW-1133">Transmembrane helix</keyword>
<feature type="transmembrane region" description="Helical" evidence="1">
    <location>
        <begin position="715"/>
        <end position="734"/>
    </location>
</feature>
<feature type="transmembrane region" description="Helical" evidence="1">
    <location>
        <begin position="369"/>
        <end position="388"/>
    </location>
</feature>
<feature type="transmembrane region" description="Helical" evidence="1">
    <location>
        <begin position="425"/>
        <end position="446"/>
    </location>
</feature>
<feature type="transmembrane region" description="Helical" evidence="1">
    <location>
        <begin position="295"/>
        <end position="315"/>
    </location>
</feature>
<feature type="transmembrane region" description="Helical" evidence="1">
    <location>
        <begin position="746"/>
        <end position="766"/>
    </location>
</feature>
<feature type="transmembrane region" description="Helical" evidence="1">
    <location>
        <begin position="539"/>
        <end position="560"/>
    </location>
</feature>
<keyword evidence="1" id="KW-0812">Transmembrane</keyword>
<feature type="transmembrane region" description="Helical" evidence="1">
    <location>
        <begin position="48"/>
        <end position="65"/>
    </location>
</feature>
<feature type="transmembrane region" description="Helical" evidence="1">
    <location>
        <begin position="623"/>
        <end position="644"/>
    </location>
</feature>
<feature type="transmembrane region" description="Helical" evidence="1">
    <location>
        <begin position="477"/>
        <end position="496"/>
    </location>
</feature>
<reference evidence="2 3" key="1">
    <citation type="submission" date="2020-12" db="EMBL/GenBank/DDBJ databases">
        <title>Microbacterium sp. HY060.</title>
        <authorList>
            <person name="Zhou J."/>
        </authorList>
    </citation>
    <scope>NUCLEOTIDE SEQUENCE [LARGE SCALE GENOMIC DNA]</scope>
    <source>
        <strain evidence="2 3">HY60</strain>
    </source>
</reference>
<feature type="transmembrane region" description="Helical" evidence="1">
    <location>
        <begin position="572"/>
        <end position="593"/>
    </location>
</feature>
<keyword evidence="1" id="KW-0472">Membrane</keyword>
<evidence type="ECO:0000313" key="2">
    <source>
        <dbReference type="EMBL" id="QPZ37050.1"/>
    </source>
</evidence>
<dbReference type="RefSeq" id="WP_166993160.1">
    <property type="nucleotide sequence ID" value="NZ_CP061169.1"/>
</dbReference>
<feature type="transmembrane region" description="Helical" evidence="1">
    <location>
        <begin position="400"/>
        <end position="419"/>
    </location>
</feature>
<gene>
    <name evidence="2" type="ORF">HCR76_09155</name>
</gene>
<accession>A0ABX6YF68</accession>
<proteinExistence type="predicted"/>
<feature type="transmembrane region" description="Helical" evidence="1">
    <location>
        <begin position="327"/>
        <end position="349"/>
    </location>
</feature>
<protein>
    <submittedName>
        <fullName evidence="2">Uncharacterized protein</fullName>
    </submittedName>
</protein>
<sequence>MTGDAQRIAPGGPRRRRLTTVLGSVGIAISSCVLVLVLAAAVPAIWHIPLSLCFASGLAATVRLATRRGRRLFATVCVFASLLPLVFSQWSVRQSGLAIVSDLHVWAFIATVNGALAVLLFTAARITRTRTYTPVGAIAAAVALLGIGISLFPFAAPSSRAWAGMLLVAYASAVWPLFRRSRSARITVRAVAAIASVLVLALAATTWPSLTWGTSLAFLITSGAFALHLLWSPVATTERDNVAPKTMPIQVLSDGPTLARELGAWKAASAVGLGLAVSGAAAAPVVHFTSFARQIDVAACLTALGAIVFATLSWRYRHHRSAPGFRVAGLVTLVVCASSVIPAIGIGVIETWSRIALPNFSVSAVSEHTLAYPAVSPYIWISPAVLTIATAMSLHLWGRLGALSWLPLALGGVTLMIAHATALTVVASVVSSCVLAVSATALFIVLRPRRGRRVVLITLAFLGAASSFVVGANSADVWPVAAIVALGALSALRIAVPRRVGRTDRLAIGPVMTASIVVLLIFTARWIPLWAPTSFASPSAASALATVIAASAILVVTSIFGHRLVSTEAAAMSVLSALASVVGIAGLATLTAPAAQRDLVVGLACVLVAELSWQVARREQHSVARYVTAVLTPPTAVLLAVVSWRHFGPAIWGAPELLAVSISAVLAGAGILLFRDAPSSRGEPRSHPARLGWDSSIALTSIVTVPAALTTSEFGSLNLIMLGVLPVLFALGEGSLTRSTRRRKNLVWACIPPFGGAVWLTLSSRGTAGVELYALAMAALVCAALAVVASRRPSPQAPVPPGRNLLTIGTLAVFLVPSVAVSHGGSVGQAALVLLLATVLACLGAFLPPLIRGIHLALWLWSAGLLTVTFTTVIRSFDLVAHAAGTFGELLAWSVCGAALLTIFAALWLRRRQPQVRPAYAALASAPLVLSLPIANLVAVAEVPWWMLVVVSLGTTSFLSYPHARGSRAHDLVSWMTTLGAAFLAVGTITGGHTAVEFVSVPAALLAIAVNLRVLREHAQATSVRVLGVPLGVLILPSLVQCLTDPAPLRIAWLVICIALTAAFGVMTRLKAPIVAAGIAALVVVLTLVWPAVTLVASGWAAVLVLAGLLIIATVVVRLSGLPIARALRGIAQLR</sequence>
<feature type="transmembrane region" description="Helical" evidence="1">
    <location>
        <begin position="103"/>
        <end position="123"/>
    </location>
</feature>
<feature type="transmembrane region" description="Helical" evidence="1">
    <location>
        <begin position="21"/>
        <end position="42"/>
    </location>
</feature>
<feature type="transmembrane region" description="Helical" evidence="1">
    <location>
        <begin position="216"/>
        <end position="235"/>
    </location>
</feature>
<feature type="transmembrane region" description="Helical" evidence="1">
    <location>
        <begin position="161"/>
        <end position="178"/>
    </location>
</feature>
<dbReference type="Proteomes" id="UP000662814">
    <property type="component" value="Chromosome"/>
</dbReference>
<evidence type="ECO:0000256" key="1">
    <source>
        <dbReference type="SAM" id="Phobius"/>
    </source>
</evidence>